<keyword evidence="1" id="KW-0472">Membrane</keyword>
<gene>
    <name evidence="3" type="ORF">ACFFIC_01705</name>
</gene>
<keyword evidence="1" id="KW-1133">Transmembrane helix</keyword>
<dbReference type="SUPFAM" id="SSF81324">
    <property type="entry name" value="Voltage-gated potassium channels"/>
    <property type="match status" value="1"/>
</dbReference>
<dbReference type="EMBL" id="JBHLVZ010000002">
    <property type="protein sequence ID" value="MFC0384261.1"/>
    <property type="molecule type" value="Genomic_DNA"/>
</dbReference>
<dbReference type="Proteomes" id="UP001589789">
    <property type="component" value="Unassembled WGS sequence"/>
</dbReference>
<feature type="transmembrane region" description="Helical" evidence="1">
    <location>
        <begin position="32"/>
        <end position="52"/>
    </location>
</feature>
<comment type="caution">
    <text evidence="3">The sequence shown here is derived from an EMBL/GenBank/DDBJ whole genome shotgun (WGS) entry which is preliminary data.</text>
</comment>
<feature type="transmembrane region" description="Helical" evidence="1">
    <location>
        <begin position="197"/>
        <end position="225"/>
    </location>
</feature>
<feature type="transmembrane region" description="Helical" evidence="1">
    <location>
        <begin position="59"/>
        <end position="82"/>
    </location>
</feature>
<reference evidence="3 4" key="1">
    <citation type="submission" date="2024-09" db="EMBL/GenBank/DDBJ databases">
        <authorList>
            <person name="Sun Q."/>
            <person name="Mori K."/>
        </authorList>
    </citation>
    <scope>NUCLEOTIDE SEQUENCE [LARGE SCALE GENOMIC DNA]</scope>
    <source>
        <strain evidence="3 4">CCM 7468</strain>
    </source>
</reference>
<evidence type="ECO:0000259" key="2">
    <source>
        <dbReference type="Pfam" id="PF07885"/>
    </source>
</evidence>
<name>A0ABV6IKX7_9PROT</name>
<dbReference type="Gene3D" id="1.10.287.70">
    <property type="match status" value="1"/>
</dbReference>
<accession>A0ABV6IKX7</accession>
<feature type="transmembrane region" description="Helical" evidence="1">
    <location>
        <begin position="133"/>
        <end position="149"/>
    </location>
</feature>
<sequence>MIFTGDKAWLRPFLATMGLGGLVACGVGDDGIWFPMVVLATAGIGFAVLFRVFPRGLDFALGAAIGFATYAALFTIVARTAFPEAPDLLVGLAFLLPMASFLFAVLLRQGPLRHLVEAGETPDERHLRRIGRFFLLLALIGTASLSVPANRMTPGLQGLVMVAGAGLIGALAAQAVRELVRLMVDMAQLMDAISGRVVALVVPIAAYAALFSLITIVFACLFRIADGLSHVALFSGPFGPIRMNFRDAFHFNIVTISTVGYGDIWPVDDGARLLAAVEVLAGQILLLFGFYEITRSRLSADEARRDDAGPGGE</sequence>
<keyword evidence="1" id="KW-0812">Transmembrane</keyword>
<keyword evidence="4" id="KW-1185">Reference proteome</keyword>
<dbReference type="InterPro" id="IPR013099">
    <property type="entry name" value="K_chnl_dom"/>
</dbReference>
<proteinExistence type="predicted"/>
<feature type="domain" description="Potassium channel" evidence="2">
    <location>
        <begin position="240"/>
        <end position="290"/>
    </location>
</feature>
<dbReference type="PROSITE" id="PS51257">
    <property type="entry name" value="PROKAR_LIPOPROTEIN"/>
    <property type="match status" value="1"/>
</dbReference>
<dbReference type="Pfam" id="PF07885">
    <property type="entry name" value="Ion_trans_2"/>
    <property type="match status" value="1"/>
</dbReference>
<feature type="transmembrane region" description="Helical" evidence="1">
    <location>
        <begin position="155"/>
        <end position="176"/>
    </location>
</feature>
<protein>
    <submittedName>
        <fullName evidence="3">Ion channel</fullName>
    </submittedName>
</protein>
<organism evidence="3 4">
    <name type="scientific">Muricoccus vinaceus</name>
    <dbReference type="NCBI Taxonomy" id="424704"/>
    <lineage>
        <taxon>Bacteria</taxon>
        <taxon>Pseudomonadati</taxon>
        <taxon>Pseudomonadota</taxon>
        <taxon>Alphaproteobacteria</taxon>
        <taxon>Acetobacterales</taxon>
        <taxon>Roseomonadaceae</taxon>
        <taxon>Muricoccus</taxon>
    </lineage>
</organism>
<evidence type="ECO:0000256" key="1">
    <source>
        <dbReference type="SAM" id="Phobius"/>
    </source>
</evidence>
<dbReference type="RefSeq" id="WP_377048298.1">
    <property type="nucleotide sequence ID" value="NZ_JBHLVZ010000002.1"/>
</dbReference>
<feature type="transmembrane region" description="Helical" evidence="1">
    <location>
        <begin position="88"/>
        <end position="107"/>
    </location>
</feature>
<evidence type="ECO:0000313" key="4">
    <source>
        <dbReference type="Proteomes" id="UP001589789"/>
    </source>
</evidence>
<evidence type="ECO:0000313" key="3">
    <source>
        <dbReference type="EMBL" id="MFC0384261.1"/>
    </source>
</evidence>